<accession>A0A9P7KLS2</accession>
<evidence type="ECO:0000256" key="1">
    <source>
        <dbReference type="ARBA" id="ARBA00004150"/>
    </source>
</evidence>
<evidence type="ECO:0000256" key="2">
    <source>
        <dbReference type="ARBA" id="ARBA00004481"/>
    </source>
</evidence>
<feature type="compositionally biased region" description="Polar residues" evidence="8">
    <location>
        <begin position="834"/>
        <end position="845"/>
    </location>
</feature>
<dbReference type="InterPro" id="IPR038260">
    <property type="entry name" value="Vps53_C_sf"/>
</dbReference>
<keyword evidence="5" id="KW-0333">Golgi apparatus</keyword>
<evidence type="ECO:0000256" key="5">
    <source>
        <dbReference type="ARBA" id="ARBA00023034"/>
    </source>
</evidence>
<comment type="subcellular location">
    <subcellularLocation>
        <location evidence="2">Endosome membrane</location>
        <topology evidence="2">Peripheral membrane protein</topology>
    </subcellularLocation>
    <subcellularLocation>
        <location evidence="1">Golgi apparatus</location>
        <location evidence="1">trans-Golgi network membrane</location>
        <topology evidence="1">Peripheral membrane protein</topology>
    </subcellularLocation>
</comment>
<gene>
    <name evidence="11" type="ORF">H0H81_007118</name>
</gene>
<dbReference type="InterPro" id="IPR031745">
    <property type="entry name" value="Vps53_C"/>
</dbReference>
<feature type="coiled-coil region" evidence="7">
    <location>
        <begin position="55"/>
        <end position="82"/>
    </location>
</feature>
<protein>
    <recommendedName>
        <fullName evidence="13">Vps53 N-terminal domain-containing protein</fullName>
    </recommendedName>
</protein>
<dbReference type="InterPro" id="IPR007234">
    <property type="entry name" value="Vps53_N"/>
</dbReference>
<evidence type="ECO:0000259" key="10">
    <source>
        <dbReference type="Pfam" id="PF16854"/>
    </source>
</evidence>
<keyword evidence="6" id="KW-0472">Membrane</keyword>
<dbReference type="AlphaFoldDB" id="A0A9P7KLS2"/>
<feature type="compositionally biased region" description="Polar residues" evidence="8">
    <location>
        <begin position="436"/>
        <end position="445"/>
    </location>
</feature>
<dbReference type="PANTHER" id="PTHR12820">
    <property type="entry name" value="VACUOLAR SORTING PROTEIN 53"/>
    <property type="match status" value="1"/>
</dbReference>
<organism evidence="11 12">
    <name type="scientific">Sphagnurus paluster</name>
    <dbReference type="NCBI Taxonomy" id="117069"/>
    <lineage>
        <taxon>Eukaryota</taxon>
        <taxon>Fungi</taxon>
        <taxon>Dikarya</taxon>
        <taxon>Basidiomycota</taxon>
        <taxon>Agaricomycotina</taxon>
        <taxon>Agaricomycetes</taxon>
        <taxon>Agaricomycetidae</taxon>
        <taxon>Agaricales</taxon>
        <taxon>Tricholomatineae</taxon>
        <taxon>Lyophyllaceae</taxon>
        <taxon>Sphagnurus</taxon>
    </lineage>
</organism>
<dbReference type="Pfam" id="PF16854">
    <property type="entry name" value="VPS53_C"/>
    <property type="match status" value="1"/>
</dbReference>
<feature type="domain" description="Vps53 C-terminal" evidence="10">
    <location>
        <begin position="670"/>
        <end position="749"/>
    </location>
</feature>
<evidence type="ECO:0008006" key="13">
    <source>
        <dbReference type="Google" id="ProtNLM"/>
    </source>
</evidence>
<dbReference type="Gene3D" id="1.10.357.110">
    <property type="entry name" value="Vacuolar protein sorting-associated protein 53, C-terminus"/>
    <property type="match status" value="1"/>
</dbReference>
<evidence type="ECO:0000256" key="8">
    <source>
        <dbReference type="SAM" id="MobiDB-lite"/>
    </source>
</evidence>
<feature type="domain" description="Vps53 N-terminal" evidence="9">
    <location>
        <begin position="332"/>
        <end position="420"/>
    </location>
</feature>
<dbReference type="Pfam" id="PF04100">
    <property type="entry name" value="Vps53_N"/>
    <property type="match status" value="2"/>
</dbReference>
<evidence type="ECO:0000256" key="7">
    <source>
        <dbReference type="SAM" id="Coils"/>
    </source>
</evidence>
<comment type="similarity">
    <text evidence="3">Belongs to the VPS53 family.</text>
</comment>
<reference evidence="11" key="2">
    <citation type="submission" date="2021-10" db="EMBL/GenBank/DDBJ databases">
        <title>Phylogenomics reveals ancestral predisposition of the termite-cultivated fungus Termitomyces towards a domesticated lifestyle.</title>
        <authorList>
            <person name="Auxier B."/>
            <person name="Grum-Grzhimaylo A."/>
            <person name="Cardenas M.E."/>
            <person name="Lodge J.D."/>
            <person name="Laessoe T."/>
            <person name="Pedersen O."/>
            <person name="Smith M.E."/>
            <person name="Kuyper T.W."/>
            <person name="Franco-Molano E.A."/>
            <person name="Baroni T.J."/>
            <person name="Aanen D.K."/>
        </authorList>
    </citation>
    <scope>NUCLEOTIDE SEQUENCE</scope>
    <source>
        <strain evidence="11">D49</strain>
    </source>
</reference>
<evidence type="ECO:0000313" key="11">
    <source>
        <dbReference type="EMBL" id="KAG5651871.1"/>
    </source>
</evidence>
<proteinExistence type="inferred from homology"/>
<dbReference type="GO" id="GO:0010008">
    <property type="term" value="C:endosome membrane"/>
    <property type="evidence" value="ECO:0007669"/>
    <property type="project" value="UniProtKB-SubCell"/>
</dbReference>
<dbReference type="InterPro" id="IPR039766">
    <property type="entry name" value="Vps53"/>
</dbReference>
<name>A0A9P7KLS2_9AGAR</name>
<sequence>MHDDELPQEVILAIQRVLEIHTSDEDSDLFNPLTYDTPFNPIPVLNDLFPHEASLAHLEAVSARLSETQRELEAEIDVLQGELRRSQDPERMQLIQEMISDLLGQMSRIRERATESEAVVRNITKDIQVLDTAKKNLILSMTTLKRLQMLVNALTQLEELVRERKYSEVAQTLGAVKQISATFKSYTSVQRVAQVWKRIQEIQGELRTQIDTDFDAFILQDTSKAIKASQIADACLVADVLGTDFRLHLIDRYVALELKEYRRIFRPTDEAGQLDNLSRRFAWFRRMLQTHEVEQGRVFPAEWRVGWHLLTKFVDITRFEIDSALIFVRREAEFYSHRDDLTMLLAKAGASLTVKALLDNLQITSEFEASMSKKWATAFKVILETTTSPHAVPPKPISAAFEPHMSIFVDAQDKVLADMLAPHRKSKGKVPPSRPSLDTGSSTSPAEDDAPVLVLPSSTDLFYFYAQSLEQCAKLSTGQALFDLCTLHKKWLRIYAEDVLIAGLKRPPSQTQSRRSNDTRFDPQELKHACMLINTADYCLTTALELEEKIREKVNEEFKDRISLQPERDMFVSVISAAIVIQLRELENACDAAFATMARTMWAASSQVSGQSAYAGELVSAAEQVIEIVKPLVEQKKYLRNLFDKACSLILAKFTNAIVKSRPLKEIGAEQLLIDLQQVKGYLSKMPGEALITASYTRGLTKSTTRLEALLKVIVTPVDPSEGFILNYTLLIGDASFSNFQKILDLKGTPKSQQNALLDDFLTITSTKTELESTSFLSSLDMEPPGPGQLGGSLVSPGGSRVSLPLAMNGEGIFATMTSPTSMGPMGGDGLIGSNASSHSGSGTETPVRGAERREVFSDFRRFVSFGLRKDSMAP</sequence>
<dbReference type="GO" id="GO:0042147">
    <property type="term" value="P:retrograde transport, endosome to Golgi"/>
    <property type="evidence" value="ECO:0007669"/>
    <property type="project" value="InterPro"/>
</dbReference>
<keyword evidence="4" id="KW-0967">Endosome</keyword>
<evidence type="ECO:0000256" key="6">
    <source>
        <dbReference type="ARBA" id="ARBA00023136"/>
    </source>
</evidence>
<feature type="region of interest" description="Disordered" evidence="8">
    <location>
        <begin position="820"/>
        <end position="851"/>
    </location>
</feature>
<evidence type="ECO:0000313" key="12">
    <source>
        <dbReference type="Proteomes" id="UP000717328"/>
    </source>
</evidence>
<evidence type="ECO:0000256" key="3">
    <source>
        <dbReference type="ARBA" id="ARBA00008628"/>
    </source>
</evidence>
<keyword evidence="12" id="KW-1185">Reference proteome</keyword>
<evidence type="ECO:0000259" key="9">
    <source>
        <dbReference type="Pfam" id="PF04100"/>
    </source>
</evidence>
<dbReference type="EMBL" id="JABCKI010000188">
    <property type="protein sequence ID" value="KAG5651871.1"/>
    <property type="molecule type" value="Genomic_DNA"/>
</dbReference>
<dbReference type="GO" id="GO:0000938">
    <property type="term" value="C:GARP complex"/>
    <property type="evidence" value="ECO:0007669"/>
    <property type="project" value="InterPro"/>
</dbReference>
<feature type="region of interest" description="Disordered" evidence="8">
    <location>
        <begin position="423"/>
        <end position="450"/>
    </location>
</feature>
<dbReference type="GO" id="GO:0005829">
    <property type="term" value="C:cytosol"/>
    <property type="evidence" value="ECO:0007669"/>
    <property type="project" value="GOC"/>
</dbReference>
<dbReference type="OrthoDB" id="10261632at2759"/>
<dbReference type="Proteomes" id="UP000717328">
    <property type="component" value="Unassembled WGS sequence"/>
</dbReference>
<evidence type="ECO:0000256" key="4">
    <source>
        <dbReference type="ARBA" id="ARBA00022753"/>
    </source>
</evidence>
<dbReference type="PANTHER" id="PTHR12820:SF0">
    <property type="entry name" value="VACUOLAR PROTEIN SORTING-ASSOCIATED PROTEIN 53 HOMOLOG"/>
    <property type="match status" value="1"/>
</dbReference>
<comment type="caution">
    <text evidence="11">The sequence shown here is derived from an EMBL/GenBank/DDBJ whole genome shotgun (WGS) entry which is preliminary data.</text>
</comment>
<keyword evidence="7" id="KW-0175">Coiled coil</keyword>
<reference evidence="11" key="1">
    <citation type="submission" date="2021-02" db="EMBL/GenBank/DDBJ databases">
        <authorList>
            <person name="Nieuwenhuis M."/>
            <person name="Van De Peppel L.J.J."/>
        </authorList>
    </citation>
    <scope>NUCLEOTIDE SEQUENCE</scope>
    <source>
        <strain evidence="11">D49</strain>
    </source>
</reference>
<feature type="domain" description="Vps53 N-terminal" evidence="9">
    <location>
        <begin position="39"/>
        <end position="325"/>
    </location>
</feature>